<gene>
    <name evidence="1" type="ORF">INF35_10400</name>
</gene>
<evidence type="ECO:0000313" key="1">
    <source>
        <dbReference type="EMBL" id="MBE5038195.1"/>
    </source>
</evidence>
<protein>
    <submittedName>
        <fullName evidence="1">Uncharacterized protein</fullName>
    </submittedName>
</protein>
<dbReference type="Proteomes" id="UP000768567">
    <property type="component" value="Unassembled WGS sequence"/>
</dbReference>
<sequence length="49" mass="5987">MNQRKLMKWKLKEMKIPERIGYAERDAMEYLKSSRKGKLQNQPMVFDKL</sequence>
<reference evidence="1 2" key="1">
    <citation type="submission" date="2020-10" db="EMBL/GenBank/DDBJ databases">
        <title>ChiBAC.</title>
        <authorList>
            <person name="Zenner C."/>
            <person name="Hitch T.C.A."/>
            <person name="Clavel T."/>
        </authorList>
    </citation>
    <scope>NUCLEOTIDE SEQUENCE [LARGE SCALE GENOMIC DNA]</scope>
    <source>
        <strain evidence="1 2">DSM 109015</strain>
    </source>
</reference>
<organism evidence="1 2">
    <name type="scientific">Gemmiger gallinarum</name>
    <dbReference type="NCBI Taxonomy" id="2779354"/>
    <lineage>
        <taxon>Bacteria</taxon>
        <taxon>Bacillati</taxon>
        <taxon>Bacillota</taxon>
        <taxon>Clostridia</taxon>
        <taxon>Eubacteriales</taxon>
        <taxon>Gemmiger</taxon>
    </lineage>
</organism>
<comment type="caution">
    <text evidence="1">The sequence shown here is derived from an EMBL/GenBank/DDBJ whole genome shotgun (WGS) entry which is preliminary data.</text>
</comment>
<accession>A0ABR9R4W4</accession>
<proteinExistence type="predicted"/>
<dbReference type="EMBL" id="JADCKC010000003">
    <property type="protein sequence ID" value="MBE5038195.1"/>
    <property type="molecule type" value="Genomic_DNA"/>
</dbReference>
<keyword evidence="2" id="KW-1185">Reference proteome</keyword>
<name>A0ABR9R4W4_9FIRM</name>
<evidence type="ECO:0000313" key="2">
    <source>
        <dbReference type="Proteomes" id="UP000768567"/>
    </source>
</evidence>